<accession>A0ABU9MPX9</accession>
<reference evidence="1 2" key="1">
    <citation type="submission" date="2024-04" db="EMBL/GenBank/DDBJ databases">
        <authorList>
            <person name="Suleimanova A.D."/>
            <person name="Pudova D.S."/>
            <person name="Shagimardanova E.I."/>
            <person name="Sharipova M.R."/>
        </authorList>
    </citation>
    <scope>NUCLEOTIDE SEQUENCE [LARGE SCALE GENOMIC DNA]</scope>
    <source>
        <strain evidence="1 2">3.1</strain>
    </source>
</reference>
<keyword evidence="2" id="KW-1185">Reference proteome</keyword>
<dbReference type="RefSeq" id="WP_152659116.1">
    <property type="nucleotide sequence ID" value="NZ_JBCGBG010000008.1"/>
</dbReference>
<sequence>MLTRQANERSRFSAAVSQLTGHICQPTSSATPPVKFIANRLRGLTEALNERYFRQPDSGLMLAEILKPGF</sequence>
<evidence type="ECO:0000313" key="1">
    <source>
        <dbReference type="EMBL" id="MEL7698124.1"/>
    </source>
</evidence>
<evidence type="ECO:0000313" key="2">
    <source>
        <dbReference type="Proteomes" id="UP001468095"/>
    </source>
</evidence>
<protein>
    <submittedName>
        <fullName evidence="1">Uncharacterized protein</fullName>
    </submittedName>
</protein>
<organism evidence="1 2">
    <name type="scientific">Pantoea brenneri</name>
    <dbReference type="NCBI Taxonomy" id="472694"/>
    <lineage>
        <taxon>Bacteria</taxon>
        <taxon>Pseudomonadati</taxon>
        <taxon>Pseudomonadota</taxon>
        <taxon>Gammaproteobacteria</taxon>
        <taxon>Enterobacterales</taxon>
        <taxon>Erwiniaceae</taxon>
        <taxon>Pantoea</taxon>
    </lineage>
</organism>
<name>A0ABU9MPX9_9GAMM</name>
<dbReference type="Proteomes" id="UP001468095">
    <property type="component" value="Unassembled WGS sequence"/>
</dbReference>
<proteinExistence type="predicted"/>
<gene>
    <name evidence="1" type="ORF">AABB92_21005</name>
</gene>
<comment type="caution">
    <text evidence="1">The sequence shown here is derived from an EMBL/GenBank/DDBJ whole genome shotgun (WGS) entry which is preliminary data.</text>
</comment>
<dbReference type="EMBL" id="JBCGBG010000008">
    <property type="protein sequence ID" value="MEL7698124.1"/>
    <property type="molecule type" value="Genomic_DNA"/>
</dbReference>